<dbReference type="InterPro" id="IPR036678">
    <property type="entry name" value="MutS_con_dom_sf"/>
</dbReference>
<dbReference type="OrthoDB" id="121051at2759"/>
<dbReference type="InterPro" id="IPR007695">
    <property type="entry name" value="DNA_mismatch_repair_MutS-lik_N"/>
</dbReference>
<dbReference type="Gene3D" id="3.30.420.110">
    <property type="entry name" value="MutS, connector domain"/>
    <property type="match status" value="1"/>
</dbReference>
<dbReference type="InterPro" id="IPR045076">
    <property type="entry name" value="MutS"/>
</dbReference>
<evidence type="ECO:0000256" key="3">
    <source>
        <dbReference type="ARBA" id="ARBA00022763"/>
    </source>
</evidence>
<evidence type="ECO:0000256" key="7">
    <source>
        <dbReference type="SAM" id="MobiDB-lite"/>
    </source>
</evidence>
<dbReference type="Gene3D" id="3.10.120.10">
    <property type="entry name" value="Cytochrome b5-like heme/steroid binding domain"/>
    <property type="match status" value="1"/>
</dbReference>
<protein>
    <recommendedName>
        <fullName evidence="9">Cytochrome b5 heme-binding domain-containing protein</fullName>
    </recommendedName>
</protein>
<feature type="compositionally biased region" description="Low complexity" evidence="7">
    <location>
        <begin position="748"/>
        <end position="774"/>
    </location>
</feature>
<keyword evidence="8" id="KW-0812">Transmembrane</keyword>
<evidence type="ECO:0000313" key="11">
    <source>
        <dbReference type="Proteomes" id="UP000310189"/>
    </source>
</evidence>
<feature type="transmembrane region" description="Helical" evidence="8">
    <location>
        <begin position="389"/>
        <end position="408"/>
    </location>
</feature>
<keyword evidence="11" id="KW-1185">Reference proteome</keyword>
<evidence type="ECO:0000256" key="5">
    <source>
        <dbReference type="ARBA" id="ARBA00023125"/>
    </source>
</evidence>
<dbReference type="InterPro" id="IPR007860">
    <property type="entry name" value="DNA_mmatch_repair_MutS_con_dom"/>
</dbReference>
<keyword evidence="8" id="KW-1133">Transmembrane helix</keyword>
<proteinExistence type="inferred from homology"/>
<reference evidence="10 11" key="1">
    <citation type="submission" date="2019-03" db="EMBL/GenBank/DDBJ databases">
        <title>Sequencing 23 genomes of Wallemia ichthyophaga.</title>
        <authorList>
            <person name="Gostincar C."/>
        </authorList>
    </citation>
    <scope>NUCLEOTIDE SEQUENCE [LARGE SCALE GENOMIC DNA]</scope>
    <source>
        <strain evidence="10 11">EXF-5753</strain>
    </source>
</reference>
<keyword evidence="6" id="KW-0175">Coiled coil</keyword>
<evidence type="ECO:0000256" key="2">
    <source>
        <dbReference type="ARBA" id="ARBA00022741"/>
    </source>
</evidence>
<feature type="coiled-coil region" evidence="6">
    <location>
        <begin position="1307"/>
        <end position="1334"/>
    </location>
</feature>
<dbReference type="InterPro" id="IPR001199">
    <property type="entry name" value="Cyt_B5-like_heme/steroid-bd"/>
</dbReference>
<evidence type="ECO:0000256" key="1">
    <source>
        <dbReference type="ARBA" id="ARBA00006271"/>
    </source>
</evidence>
<dbReference type="InterPro" id="IPR036400">
    <property type="entry name" value="Cyt_B5-like_heme/steroid_sf"/>
</dbReference>
<dbReference type="SMART" id="SM00533">
    <property type="entry name" value="MUTSd"/>
    <property type="match status" value="1"/>
</dbReference>
<dbReference type="Pfam" id="PF05192">
    <property type="entry name" value="MutS_III"/>
    <property type="match status" value="1"/>
</dbReference>
<dbReference type="GO" id="GO:0006298">
    <property type="term" value="P:mismatch repair"/>
    <property type="evidence" value="ECO:0007669"/>
    <property type="project" value="InterPro"/>
</dbReference>
<accession>A0A4T0FN29</accession>
<dbReference type="InterPro" id="IPR036187">
    <property type="entry name" value="DNA_mismatch_repair_MutS_sf"/>
</dbReference>
<dbReference type="PROSITE" id="PS00486">
    <property type="entry name" value="DNA_MISMATCH_REPAIR_2"/>
    <property type="match status" value="1"/>
</dbReference>
<dbReference type="PANTHER" id="PTHR11361">
    <property type="entry name" value="DNA MISMATCH REPAIR PROTEIN MUTS FAMILY MEMBER"/>
    <property type="match status" value="1"/>
</dbReference>
<dbReference type="NCBIfam" id="NF003810">
    <property type="entry name" value="PRK05399.1"/>
    <property type="match status" value="1"/>
</dbReference>
<keyword evidence="5" id="KW-0238">DNA-binding</keyword>
<dbReference type="SUPFAM" id="SSF48334">
    <property type="entry name" value="DNA repair protein MutS, domain III"/>
    <property type="match status" value="1"/>
</dbReference>
<dbReference type="Pfam" id="PF05188">
    <property type="entry name" value="MutS_II"/>
    <property type="match status" value="1"/>
</dbReference>
<dbReference type="InterPro" id="IPR000432">
    <property type="entry name" value="DNA_mismatch_repair_MutS_C"/>
</dbReference>
<dbReference type="Gene3D" id="3.40.1170.10">
    <property type="entry name" value="DNA repair protein MutS, domain I"/>
    <property type="match status" value="1"/>
</dbReference>
<evidence type="ECO:0000259" key="9">
    <source>
        <dbReference type="PROSITE" id="PS50255"/>
    </source>
</evidence>
<dbReference type="GO" id="GO:0032301">
    <property type="term" value="C:MutSalpha complex"/>
    <property type="evidence" value="ECO:0007669"/>
    <property type="project" value="TreeGrafter"/>
</dbReference>
<dbReference type="SUPFAM" id="SSF55856">
    <property type="entry name" value="Cytochrome b5-like heme/steroid binding domain"/>
    <property type="match status" value="1"/>
</dbReference>
<dbReference type="GO" id="GO:0006629">
    <property type="term" value="P:lipid metabolic process"/>
    <property type="evidence" value="ECO:0007669"/>
    <property type="project" value="InterPro"/>
</dbReference>
<evidence type="ECO:0000256" key="8">
    <source>
        <dbReference type="SAM" id="Phobius"/>
    </source>
</evidence>
<dbReference type="Gene3D" id="3.40.50.300">
    <property type="entry name" value="P-loop containing nucleotide triphosphate hydrolases"/>
    <property type="match status" value="1"/>
</dbReference>
<dbReference type="CDD" id="cd03506">
    <property type="entry name" value="Delta6-FADS-like"/>
    <property type="match status" value="1"/>
</dbReference>
<feature type="compositionally biased region" description="Polar residues" evidence="7">
    <location>
        <begin position="775"/>
        <end position="784"/>
    </location>
</feature>
<feature type="transmembrane region" description="Helical" evidence="8">
    <location>
        <begin position="357"/>
        <end position="377"/>
    </location>
</feature>
<dbReference type="InterPro" id="IPR005804">
    <property type="entry name" value="FA_desaturase_dom"/>
</dbReference>
<feature type="compositionally biased region" description="Acidic residues" evidence="7">
    <location>
        <begin position="649"/>
        <end position="658"/>
    </location>
</feature>
<comment type="caution">
    <text evidence="10">The sequence shown here is derived from an EMBL/GenBank/DDBJ whole genome shotgun (WGS) entry which is preliminary data.</text>
</comment>
<dbReference type="GO" id="GO:0005524">
    <property type="term" value="F:ATP binding"/>
    <property type="evidence" value="ECO:0007669"/>
    <property type="project" value="UniProtKB-KW"/>
</dbReference>
<dbReference type="SUPFAM" id="SSF55271">
    <property type="entry name" value="DNA repair protein MutS, domain I"/>
    <property type="match status" value="1"/>
</dbReference>
<comment type="similarity">
    <text evidence="1">Belongs to the DNA mismatch repair MutS family.</text>
</comment>
<evidence type="ECO:0000313" key="10">
    <source>
        <dbReference type="EMBL" id="TIA90037.1"/>
    </source>
</evidence>
<dbReference type="EMBL" id="SPNW01000022">
    <property type="protein sequence ID" value="TIA90037.1"/>
    <property type="molecule type" value="Genomic_DNA"/>
</dbReference>
<gene>
    <name evidence="10" type="ORF">E3P99_01743</name>
</gene>
<dbReference type="Pfam" id="PF00488">
    <property type="entry name" value="MutS_V"/>
    <property type="match status" value="1"/>
</dbReference>
<dbReference type="GO" id="GO:0030983">
    <property type="term" value="F:mismatched DNA binding"/>
    <property type="evidence" value="ECO:0007669"/>
    <property type="project" value="InterPro"/>
</dbReference>
<dbReference type="SUPFAM" id="SSF52540">
    <property type="entry name" value="P-loop containing nucleoside triphosphate hydrolases"/>
    <property type="match status" value="1"/>
</dbReference>
<dbReference type="Proteomes" id="UP000310189">
    <property type="component" value="Unassembled WGS sequence"/>
</dbReference>
<dbReference type="SUPFAM" id="SSF53150">
    <property type="entry name" value="DNA repair protein MutS, domain II"/>
    <property type="match status" value="1"/>
</dbReference>
<dbReference type="Pfam" id="PF01624">
    <property type="entry name" value="MutS_I"/>
    <property type="match status" value="1"/>
</dbReference>
<dbReference type="SMART" id="SM01117">
    <property type="entry name" value="Cyt-b5"/>
    <property type="match status" value="1"/>
</dbReference>
<keyword evidence="4" id="KW-0067">ATP-binding</keyword>
<dbReference type="GO" id="GO:0140664">
    <property type="term" value="F:ATP-dependent DNA damage sensor activity"/>
    <property type="evidence" value="ECO:0007669"/>
    <property type="project" value="InterPro"/>
</dbReference>
<keyword evidence="3" id="KW-0227">DNA damage</keyword>
<feature type="region of interest" description="Disordered" evidence="7">
    <location>
        <begin position="628"/>
        <end position="804"/>
    </location>
</feature>
<feature type="domain" description="Cytochrome b5 heme-binding" evidence="9">
    <location>
        <begin position="22"/>
        <end position="98"/>
    </location>
</feature>
<feature type="compositionally biased region" description="Acidic residues" evidence="7">
    <location>
        <begin position="694"/>
        <end position="709"/>
    </location>
</feature>
<evidence type="ECO:0000256" key="4">
    <source>
        <dbReference type="ARBA" id="ARBA00022840"/>
    </source>
</evidence>
<dbReference type="InterPro" id="IPR016151">
    <property type="entry name" value="DNA_mismatch_repair_MutS_N"/>
</dbReference>
<dbReference type="Pfam" id="PF00487">
    <property type="entry name" value="FA_desaturase"/>
    <property type="match status" value="1"/>
</dbReference>
<evidence type="ECO:0000256" key="6">
    <source>
        <dbReference type="SAM" id="Coils"/>
    </source>
</evidence>
<dbReference type="InterPro" id="IPR027417">
    <property type="entry name" value="P-loop_NTPase"/>
</dbReference>
<dbReference type="PROSITE" id="PS50255">
    <property type="entry name" value="CYTOCHROME_B5_2"/>
    <property type="match status" value="1"/>
</dbReference>
<organism evidence="10 11">
    <name type="scientific">Wallemia hederae</name>
    <dbReference type="NCBI Taxonomy" id="1540922"/>
    <lineage>
        <taxon>Eukaryota</taxon>
        <taxon>Fungi</taxon>
        <taxon>Dikarya</taxon>
        <taxon>Basidiomycota</taxon>
        <taxon>Wallemiomycotina</taxon>
        <taxon>Wallemiomycetes</taxon>
        <taxon>Wallemiales</taxon>
        <taxon>Wallemiaceae</taxon>
        <taxon>Wallemia</taxon>
    </lineage>
</organism>
<dbReference type="SMART" id="SM00534">
    <property type="entry name" value="MUTSac"/>
    <property type="match status" value="1"/>
</dbReference>
<feature type="region of interest" description="Disordered" evidence="7">
    <location>
        <begin position="930"/>
        <end position="949"/>
    </location>
</feature>
<dbReference type="Pfam" id="PF00173">
    <property type="entry name" value="Cyt-b5"/>
    <property type="match status" value="1"/>
</dbReference>
<name>A0A4T0FN29_9BASI</name>
<dbReference type="PANTHER" id="PTHR11361:SF148">
    <property type="entry name" value="DNA MISMATCH REPAIR PROTEIN MSH6"/>
    <property type="match status" value="1"/>
</dbReference>
<dbReference type="Pfam" id="PF05190">
    <property type="entry name" value="MutS_IV"/>
    <property type="match status" value="1"/>
</dbReference>
<keyword evidence="2" id="KW-0547">Nucleotide-binding</keyword>
<dbReference type="InterPro" id="IPR007696">
    <property type="entry name" value="DNA_mismatch_repair_MutS_core"/>
</dbReference>
<sequence length="1738" mass="195724">MESFPPEMRPTNFIASSFESTMRTFTREAIAQHILQGQILVIYDSKVLRLNSWLDRHPGGDLAILHFVGRDATDEISAYHDDHTINTLLPRFIVGDVAKEDSEPFYPLTPPVQLGWRCDKVEGSTTQARDKFKSSAIDNDKINVQPTLPKSKFAAIPLTMQELEPPTPTDPSLDVRRQYEISCNYHKLHDEVKRRGLYTIQSDAYLYECMRYASLIILFAWMYFKMDWKVLSAIPLGVFWHQITFVVHDAGHCEIWGSQKTDKTLACFIASYVGGLSANWWCDVGVTLDRFEAYNNAQNHDIHHIVTNHPEHDPDIQHIPFFAISTKFFNSMWSTYYRRVMKFDAFAKLVLPIQHNLYYIVMSVARFNLFALSYIYLLTKSRNDWYRNFEIVGVSVFWTWYGSLIGHIPSTLGKFAFLLLSNVAASPVHVQIVLSHFARSTEDLGLTESFPHRQLRTTMDVACPWYLDFLHGGLHMQVSHHMFPRIPRHNLRAARDLVAKFASENGLEYAEHGFVAGNGQVLDVLRNVGEQVKVMSKVAASEASQKIHQTPLRALPSSHLTLRRVKRDKKSNAAKNAIELTVYEARQPVLSWLLQEDANVLSAAIFISNATAIYSVEERWDKTKWVLSTDKQSQKPKAVPMSPLKESADVDSDDDEENQQPKRVIKKRKPMIISSDEDEPPQPKQLKKRKESKDDDFIDDGPVEMDEDVDTTRDMGAADDSDDLIEELDMDAIEKSKPKPAPTPQPKTAPKISVASTSKPAAKATAATALTQTKRPSSGGNKSLLTKAERQAQQSKAAKKDSESPFMFLHPPHDKYQNPIGHPDYDPHTLHIPSKYWKEFSPFEKQFWEIKAAHFDTILFFQKGKFYELYENDAIIGHREFDLKLTERVRMCMVGVPEMSFDLFAAKFLALGYKVGKVEQRETAIGMDMRNKADKKPAGGAKGAAKSDDKLVRRELRSVLTNGTLVDPKMLADEAASHCVSIKENSNSTANNVPSFGLCILDASTGEFNLAAFEDDKSRSKLETLIRQLRPKEIVHERGNLDQLTLRVLRNITSISCLWTPLNSGKEGLDAIETISELRTLFKKGVEDDDNVKLPKAVESIIENTEAVESLGNLMWYLRSLNLDRDLLSLGNFNIYDATREGQAMILDGRTLAHIEVLVNSEGNEDDTLLKLLNRCVTPFGKRLFRIWLCTPLRSSKAINERLNAVDDVISNPGFTYEFDTNVKGLPDLERLLSRIHAMSVRPKQFIQVLSAFNKIQQVFEKLEDEASDFSSQSLKATLKSIPDLRDYISNIESKFDLTEGDTLMPCDGADEAFEEAKSLNQGLEEQLADILDKYRREYKTKNINYKDVGTKELYSIEMPKNTKVPANWAKLSSTQKVDRYWSPEVRQLVQKVKEARETRASALNAFSNKLYAAFDADYTTWIAAVKACAEVDCINSLAKSSINMEEPRCRPTIIDADEAVLDFEQLRHPSMALRRDFVANDVKLGGSDKGTMLLTGPNMAGKSTLLRMTAAATIMAQIGCYVPAQSATIAPVDRIASRLGAYDNMFSNSSTFMVELAETSKIINETTPKSLLILDELGRGTSTTQGIAIASAVLQHIASYLGCCLFSTHYSSLGDFGSTHPNIKSCHMASEVNSEKREIRFLYKLVEGVALDSYGHHVAKLAGVPLPVVVRAEQVATEYTEANKLEQQKAQANRHTTIPLALQSDFATMIRLAKGGQDLTHKDRRNLNFIKAANKCE</sequence>
<feature type="compositionally biased region" description="Acidic residues" evidence="7">
    <location>
        <begin position="717"/>
        <end position="731"/>
    </location>
</feature>
<dbReference type="InterPro" id="IPR007861">
    <property type="entry name" value="DNA_mismatch_repair_MutS_clamp"/>
</dbReference>
<keyword evidence="8" id="KW-0472">Membrane</keyword>
<dbReference type="Gene3D" id="1.10.1420.10">
    <property type="match status" value="2"/>
</dbReference>